<dbReference type="AlphaFoldDB" id="A0A7S4W0S2"/>
<name>A0A7S4W0S2_9DINO</name>
<gene>
    <name evidence="1" type="ORF">AMON00008_LOCUS61600</name>
</gene>
<evidence type="ECO:0000313" key="1">
    <source>
        <dbReference type="EMBL" id="CAE4663851.1"/>
    </source>
</evidence>
<protein>
    <submittedName>
        <fullName evidence="1">Uncharacterized protein</fullName>
    </submittedName>
</protein>
<reference evidence="1" key="1">
    <citation type="submission" date="2021-01" db="EMBL/GenBank/DDBJ databases">
        <authorList>
            <person name="Corre E."/>
            <person name="Pelletier E."/>
            <person name="Niang G."/>
            <person name="Scheremetjew M."/>
            <person name="Finn R."/>
            <person name="Kale V."/>
            <person name="Holt S."/>
            <person name="Cochrane G."/>
            <person name="Meng A."/>
            <person name="Brown T."/>
            <person name="Cohen L."/>
        </authorList>
    </citation>
    <scope>NUCLEOTIDE SEQUENCE</scope>
    <source>
        <strain evidence="1">CCMP3105</strain>
    </source>
</reference>
<accession>A0A7S4W0S2</accession>
<proteinExistence type="predicted"/>
<sequence>MISQFGPQELTKTSWAVATLVCQHVDPLLYAISVEAIRSIQLFVPRDLAGAAQAPFTLGVVAVIVTHAVCCSKAFATTRSNSQDIANATRLTATASAHGPPSSGTASRIAVVRASRRFPRHTASTAWSLGTTGHCGQHFMGTIDPVVVSAAGAHNTQSPANLPRRLAKVSPCRHSTVFITSTWARASSSSPKPQGAANLGWMSARLDIPRVFVAVDTTLASLVSAERSGVQEAAGTSRGPVQVLFYRGFAAIAMLPWALQ</sequence>
<dbReference type="EMBL" id="HBNR01085974">
    <property type="protein sequence ID" value="CAE4663851.1"/>
    <property type="molecule type" value="Transcribed_RNA"/>
</dbReference>
<organism evidence="1">
    <name type="scientific">Alexandrium monilatum</name>
    <dbReference type="NCBI Taxonomy" id="311494"/>
    <lineage>
        <taxon>Eukaryota</taxon>
        <taxon>Sar</taxon>
        <taxon>Alveolata</taxon>
        <taxon>Dinophyceae</taxon>
        <taxon>Gonyaulacales</taxon>
        <taxon>Pyrocystaceae</taxon>
        <taxon>Alexandrium</taxon>
    </lineage>
</organism>